<keyword evidence="9" id="KW-0732">Signal</keyword>
<dbReference type="GO" id="GO:0060271">
    <property type="term" value="P:cilium assembly"/>
    <property type="evidence" value="ECO:0007669"/>
    <property type="project" value="UniProtKB-ARBA"/>
</dbReference>
<gene>
    <name evidence="12" type="ORF">UY3_01375</name>
</gene>
<dbReference type="PANTHER" id="PTHR10177">
    <property type="entry name" value="CYCLINS"/>
    <property type="match status" value="1"/>
</dbReference>
<dbReference type="CDD" id="cd20536">
    <property type="entry name" value="CYCLIN_CCNO_rpt1"/>
    <property type="match status" value="1"/>
</dbReference>
<evidence type="ECO:0000256" key="4">
    <source>
        <dbReference type="ARBA" id="ARBA00022618"/>
    </source>
</evidence>
<dbReference type="SMART" id="SM01332">
    <property type="entry name" value="Cyclin_C"/>
    <property type="match status" value="1"/>
</dbReference>
<dbReference type="FunFam" id="1.10.472.10:FF:000061">
    <property type="entry name" value="cyclin-O"/>
    <property type="match status" value="1"/>
</dbReference>
<dbReference type="InterPro" id="IPR004367">
    <property type="entry name" value="Cyclin_C-dom"/>
</dbReference>
<dbReference type="Pfam" id="PF02984">
    <property type="entry name" value="Cyclin_C"/>
    <property type="match status" value="1"/>
</dbReference>
<dbReference type="GO" id="GO:0051301">
    <property type="term" value="P:cell division"/>
    <property type="evidence" value="ECO:0007669"/>
    <property type="project" value="UniProtKB-KW"/>
</dbReference>
<dbReference type="InterPro" id="IPR036915">
    <property type="entry name" value="Cyclin-like_sf"/>
</dbReference>
<accession>M7BVZ8</accession>
<dbReference type="EMBL" id="KB493071">
    <property type="protein sequence ID" value="EMP41364.1"/>
    <property type="molecule type" value="Genomic_DNA"/>
</dbReference>
<name>M7BVZ8_CHEMY</name>
<protein>
    <submittedName>
        <fullName evidence="12">Cyclin-O</fullName>
    </submittedName>
</protein>
<proteinExistence type="inferred from homology"/>
<dbReference type="Gene3D" id="1.10.472.10">
    <property type="entry name" value="Cyclin-like"/>
    <property type="match status" value="2"/>
</dbReference>
<feature type="domain" description="Cyclin-like" evidence="10">
    <location>
        <begin position="305"/>
        <end position="386"/>
    </location>
</feature>
<dbReference type="STRING" id="8469.M7BVZ8"/>
<evidence type="ECO:0000256" key="7">
    <source>
        <dbReference type="ARBA" id="ARBA00023306"/>
    </source>
</evidence>
<reference evidence="13" key="1">
    <citation type="journal article" date="2013" name="Nat. Genet.">
        <title>The draft genomes of soft-shell turtle and green sea turtle yield insights into the development and evolution of the turtle-specific body plan.</title>
        <authorList>
            <person name="Wang Z."/>
            <person name="Pascual-Anaya J."/>
            <person name="Zadissa A."/>
            <person name="Li W."/>
            <person name="Niimura Y."/>
            <person name="Huang Z."/>
            <person name="Li C."/>
            <person name="White S."/>
            <person name="Xiong Z."/>
            <person name="Fang D."/>
            <person name="Wang B."/>
            <person name="Ming Y."/>
            <person name="Chen Y."/>
            <person name="Zheng Y."/>
            <person name="Kuraku S."/>
            <person name="Pignatelli M."/>
            <person name="Herrero J."/>
            <person name="Beal K."/>
            <person name="Nozawa M."/>
            <person name="Li Q."/>
            <person name="Wang J."/>
            <person name="Zhang H."/>
            <person name="Yu L."/>
            <person name="Shigenobu S."/>
            <person name="Wang J."/>
            <person name="Liu J."/>
            <person name="Flicek P."/>
            <person name="Searle S."/>
            <person name="Wang J."/>
            <person name="Kuratani S."/>
            <person name="Yin Y."/>
            <person name="Aken B."/>
            <person name="Zhang G."/>
            <person name="Irie N."/>
        </authorList>
    </citation>
    <scope>NUCLEOTIDE SEQUENCE [LARGE SCALE GENOMIC DNA]</scope>
</reference>
<evidence type="ECO:0000313" key="12">
    <source>
        <dbReference type="EMBL" id="EMP41364.1"/>
    </source>
</evidence>
<dbReference type="Pfam" id="PF00134">
    <property type="entry name" value="Cyclin_N"/>
    <property type="match status" value="1"/>
</dbReference>
<evidence type="ECO:0000259" key="10">
    <source>
        <dbReference type="SMART" id="SM00385"/>
    </source>
</evidence>
<dbReference type="InterPro" id="IPR039361">
    <property type="entry name" value="Cyclin"/>
</dbReference>
<dbReference type="GO" id="GO:0005737">
    <property type="term" value="C:cytoplasm"/>
    <property type="evidence" value="ECO:0007669"/>
    <property type="project" value="UniProtKB-SubCell"/>
</dbReference>
<feature type="domain" description="Cyclin C-terminal" evidence="11">
    <location>
        <begin position="295"/>
        <end position="410"/>
    </location>
</feature>
<evidence type="ECO:0000256" key="1">
    <source>
        <dbReference type="ARBA" id="ARBA00004496"/>
    </source>
</evidence>
<evidence type="ECO:0000259" key="11">
    <source>
        <dbReference type="SMART" id="SM01332"/>
    </source>
</evidence>
<keyword evidence="6 8" id="KW-0195">Cyclin</keyword>
<evidence type="ECO:0000256" key="2">
    <source>
        <dbReference type="ARBA" id="ARBA00008742"/>
    </source>
</evidence>
<feature type="domain" description="Cyclin-like" evidence="10">
    <location>
        <begin position="202"/>
        <end position="286"/>
    </location>
</feature>
<evidence type="ECO:0000256" key="9">
    <source>
        <dbReference type="SAM" id="SignalP"/>
    </source>
</evidence>
<dbReference type="SUPFAM" id="SSF47954">
    <property type="entry name" value="Cyclin-like"/>
    <property type="match status" value="2"/>
</dbReference>
<dbReference type="eggNOG" id="KOG0653">
    <property type="taxonomic scope" value="Eukaryota"/>
</dbReference>
<evidence type="ECO:0000256" key="5">
    <source>
        <dbReference type="ARBA" id="ARBA00022794"/>
    </source>
</evidence>
<comment type="subcellular location">
    <subcellularLocation>
        <location evidence="1">Cytoplasm</location>
    </subcellularLocation>
</comment>
<feature type="chain" id="PRO_5004080302" evidence="9">
    <location>
        <begin position="27"/>
        <end position="412"/>
    </location>
</feature>
<sequence length="412" mass="44831">MAQRGGPAYHLLLLPLLRSFVGVIHSLPGEPSLCAPSQAHSRRAQIPSSGARSEAGRSWAFMLCAVRNTGLSIDTSRPYHRTHNPLALSAHAETLIDTQPSPLSRRCPPPRAVYHVPRAPLLCHMRVPLALCAASTPAAPWTRSSGAAASRVPCPPLSPVSRTFISLPCVHTPVTVHSSHALSPNSAHAALVTAEARCKLISWLIPVHRHFGFSFESLCLAVNTLDRFLTTTPVAADCFQLLGVTSLFIACKQVEVHPPRVKQLLALCCDVFSRQQLCNLECIILSKLHFNLGAPTINFFLEHFTHMRVESCQADAREANNAKALAKGMAELSMADYAFNKYAPSLLAICSLGLADQMLHHQNPLDLHISGYPERVLQDCTDKLHLLVSLNGDSLPHVLPLEISEKCLQLGS</sequence>
<dbReference type="InterPro" id="IPR013763">
    <property type="entry name" value="Cyclin-like_dom"/>
</dbReference>
<comment type="similarity">
    <text evidence="2 8">Belongs to the cyclin family.</text>
</comment>
<dbReference type="AlphaFoldDB" id="M7BVZ8"/>
<evidence type="ECO:0000256" key="8">
    <source>
        <dbReference type="RuleBase" id="RU000383"/>
    </source>
</evidence>
<evidence type="ECO:0000256" key="6">
    <source>
        <dbReference type="ARBA" id="ARBA00023127"/>
    </source>
</evidence>
<keyword evidence="3" id="KW-0963">Cytoplasm</keyword>
<keyword evidence="7" id="KW-0131">Cell cycle</keyword>
<organism evidence="12 13">
    <name type="scientific">Chelonia mydas</name>
    <name type="common">Green sea-turtle</name>
    <name type="synonym">Chelonia agassizi</name>
    <dbReference type="NCBI Taxonomy" id="8469"/>
    <lineage>
        <taxon>Eukaryota</taxon>
        <taxon>Metazoa</taxon>
        <taxon>Chordata</taxon>
        <taxon>Craniata</taxon>
        <taxon>Vertebrata</taxon>
        <taxon>Euteleostomi</taxon>
        <taxon>Archelosauria</taxon>
        <taxon>Testudinata</taxon>
        <taxon>Testudines</taxon>
        <taxon>Cryptodira</taxon>
        <taxon>Durocryptodira</taxon>
        <taxon>Americhelydia</taxon>
        <taxon>Chelonioidea</taxon>
        <taxon>Cheloniidae</taxon>
        <taxon>Chelonia</taxon>
    </lineage>
</organism>
<dbReference type="Proteomes" id="UP000031443">
    <property type="component" value="Unassembled WGS sequence"/>
</dbReference>
<keyword evidence="13" id="KW-1185">Reference proteome</keyword>
<dbReference type="SMART" id="SM00385">
    <property type="entry name" value="CYCLIN"/>
    <property type="match status" value="2"/>
</dbReference>
<evidence type="ECO:0000313" key="13">
    <source>
        <dbReference type="Proteomes" id="UP000031443"/>
    </source>
</evidence>
<evidence type="ECO:0000256" key="3">
    <source>
        <dbReference type="ARBA" id="ARBA00022490"/>
    </source>
</evidence>
<dbReference type="InterPro" id="IPR006671">
    <property type="entry name" value="Cyclin_N"/>
</dbReference>
<dbReference type="CDD" id="cd20722">
    <property type="entry name" value="CYCLIN_CCNO_rpt2"/>
    <property type="match status" value="1"/>
</dbReference>
<feature type="signal peptide" evidence="9">
    <location>
        <begin position="1"/>
        <end position="26"/>
    </location>
</feature>
<keyword evidence="4" id="KW-0132">Cell division</keyword>
<keyword evidence="5" id="KW-0970">Cilium biogenesis/degradation</keyword>
<dbReference type="FunFam" id="1.10.472.10:FF:000064">
    <property type="entry name" value="Cyclin O"/>
    <property type="match status" value="1"/>
</dbReference>